<evidence type="ECO:0000313" key="2">
    <source>
        <dbReference type="Proteomes" id="UP000612585"/>
    </source>
</evidence>
<proteinExistence type="predicted"/>
<keyword evidence="2" id="KW-1185">Reference proteome</keyword>
<accession>A0A8J4E5V2</accession>
<reference evidence="1" key="1">
    <citation type="submission" date="2021-01" db="EMBL/GenBank/DDBJ databases">
        <title>Whole genome shotgun sequence of Virgisporangium aurantiacum NBRC 16421.</title>
        <authorList>
            <person name="Komaki H."/>
            <person name="Tamura T."/>
        </authorList>
    </citation>
    <scope>NUCLEOTIDE SEQUENCE</scope>
    <source>
        <strain evidence="1">NBRC 16421</strain>
    </source>
</reference>
<sequence>MFLGAVGGVEHRRLVGVSAAGVLVYTEDELYTSLREERFHETMSDIVGPP</sequence>
<organism evidence="1 2">
    <name type="scientific">Virgisporangium aurantiacum</name>
    <dbReference type="NCBI Taxonomy" id="175570"/>
    <lineage>
        <taxon>Bacteria</taxon>
        <taxon>Bacillati</taxon>
        <taxon>Actinomycetota</taxon>
        <taxon>Actinomycetes</taxon>
        <taxon>Micromonosporales</taxon>
        <taxon>Micromonosporaceae</taxon>
        <taxon>Virgisporangium</taxon>
    </lineage>
</organism>
<gene>
    <name evidence="1" type="ORF">Vau01_102420</name>
</gene>
<dbReference type="EMBL" id="BOPG01000082">
    <property type="protein sequence ID" value="GIJ62726.1"/>
    <property type="molecule type" value="Genomic_DNA"/>
</dbReference>
<evidence type="ECO:0000313" key="1">
    <source>
        <dbReference type="EMBL" id="GIJ62726.1"/>
    </source>
</evidence>
<dbReference type="Proteomes" id="UP000612585">
    <property type="component" value="Unassembled WGS sequence"/>
</dbReference>
<name>A0A8J4E5V2_9ACTN</name>
<dbReference type="AlphaFoldDB" id="A0A8J4E5V2"/>
<comment type="caution">
    <text evidence="1">The sequence shown here is derived from an EMBL/GenBank/DDBJ whole genome shotgun (WGS) entry which is preliminary data.</text>
</comment>
<protein>
    <submittedName>
        <fullName evidence="1">Uncharacterized protein</fullName>
    </submittedName>
</protein>